<sequence length="471" mass="50923">MSSTAVVELEAVHNLPKPADTKEPFENISHLSSRIQGGRALSLDSFHEATADDVDGSLPSPTTATERLQQWNFPRVNLWRTLAAFWGFIIMGANDAVVGALIPYLQEYYNLSYTVVSLLFLSPLVGYTASALTNNMIHLKWGQRGVAIICPLCHLLAYISAATHPPFPVIVVFFTLAGFGNGLEDAAWNAWVGNMANNNEVLGFLHGCYGLGATISPLIATTMITQANLAWYQYYQYVMLPLAGIELLIAATAFWTATGAEYRANHPRTTDVKGNRMNEALFHRPAARVTWLCAAFLAGYVGVEVALGGWITAFMLRVRHGSPFASGMVATGFWLGMTIGRVILGFVTPKIGESLAILIYIPICMGLELLFWLVPQFYVSSVAVGFQGFFLGPLFPAAVVAATRLLPKHLHVSSIGFAAAFGGCGAAVFPFAVGAIAQARGVQVLQPIVLALLAVIWLLWAGLPRMGKKTE</sequence>
<name>A0A4Z1P277_9PEZI</name>
<feature type="domain" description="Major facilitator superfamily (MFS) profile" evidence="8">
    <location>
        <begin position="80"/>
        <end position="469"/>
    </location>
</feature>
<evidence type="ECO:0000256" key="1">
    <source>
        <dbReference type="ARBA" id="ARBA00004127"/>
    </source>
</evidence>
<keyword evidence="10" id="KW-1185">Reference proteome</keyword>
<reference evidence="9 10" key="1">
    <citation type="submission" date="2019-04" db="EMBL/GenBank/DDBJ databases">
        <title>High contiguity whole genome sequence and gene annotation resource for two Venturia nashicola isolates.</title>
        <authorList>
            <person name="Prokchorchik M."/>
            <person name="Won K."/>
            <person name="Lee Y."/>
            <person name="Choi E.D."/>
            <person name="Segonzac C."/>
            <person name="Sohn K.H."/>
        </authorList>
    </citation>
    <scope>NUCLEOTIDE SEQUENCE [LARGE SCALE GENOMIC DNA]</scope>
    <source>
        <strain evidence="9 10">PRI2</strain>
    </source>
</reference>
<dbReference type="GO" id="GO:0022857">
    <property type="term" value="F:transmembrane transporter activity"/>
    <property type="evidence" value="ECO:0007669"/>
    <property type="project" value="InterPro"/>
</dbReference>
<protein>
    <submittedName>
        <fullName evidence="9">MFS general substrate transporter</fullName>
    </submittedName>
</protein>
<organism evidence="9 10">
    <name type="scientific">Venturia nashicola</name>
    <dbReference type="NCBI Taxonomy" id="86259"/>
    <lineage>
        <taxon>Eukaryota</taxon>
        <taxon>Fungi</taxon>
        <taxon>Dikarya</taxon>
        <taxon>Ascomycota</taxon>
        <taxon>Pezizomycotina</taxon>
        <taxon>Dothideomycetes</taxon>
        <taxon>Pleosporomycetidae</taxon>
        <taxon>Venturiales</taxon>
        <taxon>Venturiaceae</taxon>
        <taxon>Venturia</taxon>
    </lineage>
</organism>
<keyword evidence="6 7" id="KW-0472">Membrane</keyword>
<feature type="transmembrane region" description="Helical" evidence="7">
    <location>
        <begin position="289"/>
        <end position="312"/>
    </location>
</feature>
<comment type="subcellular location">
    <subcellularLocation>
        <location evidence="1">Endomembrane system</location>
        <topology evidence="1">Multi-pass membrane protein</topology>
    </subcellularLocation>
</comment>
<dbReference type="Proteomes" id="UP000298493">
    <property type="component" value="Unassembled WGS sequence"/>
</dbReference>
<evidence type="ECO:0000256" key="5">
    <source>
        <dbReference type="ARBA" id="ARBA00022989"/>
    </source>
</evidence>
<evidence type="ECO:0000313" key="9">
    <source>
        <dbReference type="EMBL" id="TID21503.1"/>
    </source>
</evidence>
<dbReference type="GO" id="GO:0016020">
    <property type="term" value="C:membrane"/>
    <property type="evidence" value="ECO:0007669"/>
    <property type="project" value="TreeGrafter"/>
</dbReference>
<feature type="transmembrane region" description="Helical" evidence="7">
    <location>
        <begin position="415"/>
        <end position="438"/>
    </location>
</feature>
<dbReference type="FunFam" id="1.20.1250.20:FF:000286">
    <property type="entry name" value="MFS efflux transporter"/>
    <property type="match status" value="1"/>
</dbReference>
<feature type="transmembrane region" description="Helical" evidence="7">
    <location>
        <begin position="82"/>
        <end position="105"/>
    </location>
</feature>
<dbReference type="PROSITE" id="PS50850">
    <property type="entry name" value="MFS"/>
    <property type="match status" value="1"/>
</dbReference>
<dbReference type="InterPro" id="IPR036259">
    <property type="entry name" value="MFS_trans_sf"/>
</dbReference>
<feature type="transmembrane region" description="Helical" evidence="7">
    <location>
        <begin position="111"/>
        <end position="133"/>
    </location>
</feature>
<dbReference type="PANTHER" id="PTHR23514">
    <property type="entry name" value="BYPASS OF STOP CODON PROTEIN 6"/>
    <property type="match status" value="1"/>
</dbReference>
<feature type="transmembrane region" description="Helical" evidence="7">
    <location>
        <begin position="237"/>
        <end position="258"/>
    </location>
</feature>
<evidence type="ECO:0000313" key="10">
    <source>
        <dbReference type="Proteomes" id="UP000298493"/>
    </source>
</evidence>
<keyword evidence="4 7" id="KW-0812">Transmembrane</keyword>
<dbReference type="GO" id="GO:0012505">
    <property type="term" value="C:endomembrane system"/>
    <property type="evidence" value="ECO:0007669"/>
    <property type="project" value="UniProtKB-SubCell"/>
</dbReference>
<evidence type="ECO:0000256" key="6">
    <source>
        <dbReference type="ARBA" id="ARBA00023136"/>
    </source>
</evidence>
<feature type="transmembrane region" description="Helical" evidence="7">
    <location>
        <begin position="444"/>
        <end position="463"/>
    </location>
</feature>
<dbReference type="SUPFAM" id="SSF103473">
    <property type="entry name" value="MFS general substrate transporter"/>
    <property type="match status" value="1"/>
</dbReference>
<evidence type="ECO:0000256" key="4">
    <source>
        <dbReference type="ARBA" id="ARBA00022692"/>
    </source>
</evidence>
<dbReference type="InterPro" id="IPR051788">
    <property type="entry name" value="MFS_Transporter"/>
</dbReference>
<feature type="transmembrane region" description="Helical" evidence="7">
    <location>
        <begin position="324"/>
        <end position="344"/>
    </location>
</feature>
<dbReference type="Gene3D" id="1.20.1250.20">
    <property type="entry name" value="MFS general substrate transporter like domains"/>
    <property type="match status" value="2"/>
</dbReference>
<evidence type="ECO:0000259" key="8">
    <source>
        <dbReference type="PROSITE" id="PS50850"/>
    </source>
</evidence>
<dbReference type="Pfam" id="PF07690">
    <property type="entry name" value="MFS_1"/>
    <property type="match status" value="1"/>
</dbReference>
<feature type="transmembrane region" description="Helical" evidence="7">
    <location>
        <begin position="167"/>
        <end position="183"/>
    </location>
</feature>
<keyword evidence="5 7" id="KW-1133">Transmembrane helix</keyword>
<comment type="similarity">
    <text evidence="2">Belongs to the major facilitator superfamily.</text>
</comment>
<evidence type="ECO:0000256" key="2">
    <source>
        <dbReference type="ARBA" id="ARBA00008335"/>
    </source>
</evidence>
<accession>A0A4Z1P277</accession>
<gene>
    <name evidence="9" type="ORF">E6O75_ATG04898</name>
</gene>
<dbReference type="PANTHER" id="PTHR23514:SF3">
    <property type="entry name" value="BYPASS OF STOP CODON PROTEIN 6"/>
    <property type="match status" value="1"/>
</dbReference>
<comment type="caution">
    <text evidence="9">The sequence shown here is derived from an EMBL/GenBank/DDBJ whole genome shotgun (WGS) entry which is preliminary data.</text>
</comment>
<keyword evidence="3" id="KW-0813">Transport</keyword>
<dbReference type="InterPro" id="IPR020846">
    <property type="entry name" value="MFS_dom"/>
</dbReference>
<dbReference type="InterPro" id="IPR011701">
    <property type="entry name" value="MFS"/>
</dbReference>
<evidence type="ECO:0000256" key="3">
    <source>
        <dbReference type="ARBA" id="ARBA00022448"/>
    </source>
</evidence>
<feature type="transmembrane region" description="Helical" evidence="7">
    <location>
        <begin position="204"/>
        <end position="225"/>
    </location>
</feature>
<dbReference type="FunFam" id="1.20.1250.20:FF:000308">
    <property type="entry name" value="MFS efflux transporter"/>
    <property type="match status" value="1"/>
</dbReference>
<proteinExistence type="inferred from homology"/>
<evidence type="ECO:0000256" key="7">
    <source>
        <dbReference type="SAM" id="Phobius"/>
    </source>
</evidence>
<dbReference type="EMBL" id="SNSC02000009">
    <property type="protein sequence ID" value="TID21503.1"/>
    <property type="molecule type" value="Genomic_DNA"/>
</dbReference>
<feature type="transmembrane region" description="Helical" evidence="7">
    <location>
        <begin position="384"/>
        <end position="403"/>
    </location>
</feature>
<feature type="transmembrane region" description="Helical" evidence="7">
    <location>
        <begin position="356"/>
        <end position="378"/>
    </location>
</feature>
<dbReference type="AlphaFoldDB" id="A0A4Z1P277"/>